<keyword evidence="2" id="KW-0812">Transmembrane</keyword>
<evidence type="ECO:0000256" key="2">
    <source>
        <dbReference type="SAM" id="Phobius"/>
    </source>
</evidence>
<feature type="domain" description="Aerotolerance regulator N-terminal" evidence="3">
    <location>
        <begin position="1"/>
        <end position="75"/>
    </location>
</feature>
<dbReference type="Gene3D" id="3.40.50.12140">
    <property type="entry name" value="Domain of unknown function DUF4159"/>
    <property type="match status" value="1"/>
</dbReference>
<name>A0A939HN13_9PROT</name>
<evidence type="ECO:0000313" key="6">
    <source>
        <dbReference type="Proteomes" id="UP000664073"/>
    </source>
</evidence>
<proteinExistence type="predicted"/>
<feature type="transmembrane region" description="Helical" evidence="2">
    <location>
        <begin position="661"/>
        <end position="680"/>
    </location>
</feature>
<dbReference type="PANTHER" id="PTHR37464:SF1">
    <property type="entry name" value="BLL2463 PROTEIN"/>
    <property type="match status" value="1"/>
</dbReference>
<dbReference type="PANTHER" id="PTHR37464">
    <property type="entry name" value="BLL2463 PROTEIN"/>
    <property type="match status" value="1"/>
</dbReference>
<dbReference type="NCBIfam" id="TIGR02226">
    <property type="entry name" value="two_anch"/>
    <property type="match status" value="1"/>
</dbReference>
<dbReference type="InterPro" id="IPR024163">
    <property type="entry name" value="Aerotolerance_reg_N"/>
</dbReference>
<keyword evidence="6" id="KW-1185">Reference proteome</keyword>
<dbReference type="CDD" id="cd03143">
    <property type="entry name" value="A4_beta-galactosidase_middle_domain"/>
    <property type="match status" value="1"/>
</dbReference>
<feature type="transmembrane region" description="Helical" evidence="2">
    <location>
        <begin position="55"/>
        <end position="77"/>
    </location>
</feature>
<comment type="caution">
    <text evidence="5">The sequence shown here is derived from an EMBL/GenBank/DDBJ whole genome shotgun (WGS) entry which is preliminary data.</text>
</comment>
<dbReference type="Pfam" id="PF07584">
    <property type="entry name" value="BatA"/>
    <property type="match status" value="1"/>
</dbReference>
<reference evidence="5" key="1">
    <citation type="submission" date="2021-03" db="EMBL/GenBank/DDBJ databases">
        <title>The complete genome sequence of Acetobacter sp. TBRC 12339.</title>
        <authorList>
            <person name="Charoenyingcharoen P."/>
            <person name="Yukphan P."/>
        </authorList>
    </citation>
    <scope>NUCLEOTIDE SEQUENCE</scope>
    <source>
        <strain evidence="5">TBRC 12339</strain>
    </source>
</reference>
<dbReference type="AlphaFoldDB" id="A0A939HN13"/>
<gene>
    <name evidence="5" type="ORF">J2D77_02070</name>
</gene>
<evidence type="ECO:0000256" key="1">
    <source>
        <dbReference type="SAM" id="MobiDB-lite"/>
    </source>
</evidence>
<dbReference type="InterPro" id="IPR011933">
    <property type="entry name" value="Double_TM_dom"/>
</dbReference>
<evidence type="ECO:0000313" key="5">
    <source>
        <dbReference type="EMBL" id="MBO1323941.1"/>
    </source>
</evidence>
<dbReference type="InterPro" id="IPR029062">
    <property type="entry name" value="Class_I_gatase-like"/>
</dbReference>
<dbReference type="Proteomes" id="UP000664073">
    <property type="component" value="Unassembled WGS sequence"/>
</dbReference>
<sequence length="962" mass="100618">MRFHSPALLLALLGLPIIWWLLRATPPQARRQAFPPVTLLGALRARQAEPVRSPPWLLALRIAAFALLVAGFAGPFLPGQVEQSRDVGPVLLVVDNGMLSATDWNDRLNAAQAVVDDAVRTHSPVTLIATASPTLAENPAPAPQALAPEQARQVLASLRPEPWPSSRGAAAHVIAGLPPAHYARILYLADGIAQPQDSQFAKALQALGPVQDIRFAHQQGLVLAPVVPTEGDVMARVLAMPAPQPRALTALVRASDGATLAVVPVTLPAGATQADIRVALPVEIRNRIDTIALQGSTGAATIVLMDERDRLRPVGLLAAGAVTGAATASADTPLIGTLFYVRRALAPTSDLHEGTLATLLSRPLSVLIAPDGTLGDAQARREIRQWVENGGTLIRFAGPVLAGTPHDIANPPDDLLPVPLLDGTRQLGGSMTWGEPQKLAPFEATSPFRGLSVPADVTVTRQVLASPSADLGEHSWARLADGTPLVTHAALGKGDIVLFHVGSTAGWSNLPLSGLFVSMLQRLTEHANGLSVPADDTVLSPVVTLDGFGIPGTPPSTARGLKANAFATTPVSPEHPPGLYGPRSGRRALNAAAHLGSLQPEAPAGVLTNAAGQRPDMPLDRYSLSIALLLLLLDGLIILLLRTGLPKTWSNPWRQPPAAMVAMPLIIPLAIPLALALGLATAPLAHAQDTPPDVGEGSALPPPADNTPAPAPAAMAAPTVPGAALQTRLAYVVTGHEDVDTASRLGLKGLSDFVNARTSAVLGPPDAVRPGVDDLNYYPLLYWPITADATTSPAMTAALSTFMARGGILLIDTQGQGATDTQADAPVAGDMQTARTALRHATAGLVIPPLTAMTDHHLLAHTFYLLHDFPGRYAGQPVWVAREGDAENDEVSPVIIGSADWAHAWAVDNSGNTLFAVLPGGADQRVQAYRFGLNAVIYALTGSYKADQVHVPMLLKRLEDTP</sequence>
<dbReference type="Pfam" id="PF13709">
    <property type="entry name" value="DUF4159"/>
    <property type="match status" value="1"/>
</dbReference>
<protein>
    <submittedName>
        <fullName evidence="5">DUF4159 domain-containing protein</fullName>
    </submittedName>
</protein>
<dbReference type="EMBL" id="JAFVMH010000001">
    <property type="protein sequence ID" value="MBO1323941.1"/>
    <property type="molecule type" value="Genomic_DNA"/>
</dbReference>
<feature type="transmembrane region" description="Helical" evidence="2">
    <location>
        <begin position="622"/>
        <end position="641"/>
    </location>
</feature>
<feature type="region of interest" description="Disordered" evidence="1">
    <location>
        <begin position="688"/>
        <end position="715"/>
    </location>
</feature>
<dbReference type="RefSeq" id="WP_207844601.1">
    <property type="nucleotide sequence ID" value="NZ_JAFVMH010000001.1"/>
</dbReference>
<dbReference type="InterPro" id="IPR025297">
    <property type="entry name" value="DUF4159"/>
</dbReference>
<dbReference type="SUPFAM" id="SSF52317">
    <property type="entry name" value="Class I glutamine amidotransferase-like"/>
    <property type="match status" value="1"/>
</dbReference>
<keyword evidence="2" id="KW-0472">Membrane</keyword>
<evidence type="ECO:0000259" key="4">
    <source>
        <dbReference type="Pfam" id="PF13709"/>
    </source>
</evidence>
<organism evidence="5 6">
    <name type="scientific">Acetobacter garciniae</name>
    <dbReference type="NCBI Taxonomy" id="2817435"/>
    <lineage>
        <taxon>Bacteria</taxon>
        <taxon>Pseudomonadati</taxon>
        <taxon>Pseudomonadota</taxon>
        <taxon>Alphaproteobacteria</taxon>
        <taxon>Acetobacterales</taxon>
        <taxon>Acetobacteraceae</taxon>
        <taxon>Acetobacter</taxon>
    </lineage>
</organism>
<dbReference type="Gene3D" id="3.40.50.880">
    <property type="match status" value="1"/>
</dbReference>
<feature type="domain" description="DUF4159" evidence="4">
    <location>
        <begin position="728"/>
        <end position="940"/>
    </location>
</feature>
<keyword evidence="2" id="KW-1133">Transmembrane helix</keyword>
<evidence type="ECO:0000259" key="3">
    <source>
        <dbReference type="Pfam" id="PF07584"/>
    </source>
</evidence>
<feature type="compositionally biased region" description="Pro residues" evidence="1">
    <location>
        <begin position="700"/>
        <end position="711"/>
    </location>
</feature>
<accession>A0A939HN13</accession>